<feature type="binding site" evidence="9">
    <location>
        <position position="111"/>
    </location>
    <ligand>
        <name>L-histidine</name>
        <dbReference type="ChEBI" id="CHEBI:57595"/>
    </ligand>
</feature>
<dbReference type="PROSITE" id="PS50862">
    <property type="entry name" value="AA_TRNA_LIGASE_II"/>
    <property type="match status" value="1"/>
</dbReference>
<evidence type="ECO:0000256" key="8">
    <source>
        <dbReference type="HAMAP-Rule" id="MF_00125"/>
    </source>
</evidence>
<evidence type="ECO:0000256" key="1">
    <source>
        <dbReference type="ARBA" id="ARBA00004496"/>
    </source>
</evidence>
<dbReference type="CDD" id="cd00773">
    <property type="entry name" value="HisRS-like_core"/>
    <property type="match status" value="1"/>
</dbReference>
<dbReference type="RefSeq" id="WP_188818197.1">
    <property type="nucleotide sequence ID" value="NZ_BMOF01000077.1"/>
</dbReference>
<dbReference type="GO" id="GO:0004821">
    <property type="term" value="F:histidine-tRNA ligase activity"/>
    <property type="evidence" value="ECO:0007669"/>
    <property type="project" value="TreeGrafter"/>
</dbReference>
<dbReference type="GO" id="GO:0016757">
    <property type="term" value="F:glycosyltransferase activity"/>
    <property type="evidence" value="ECO:0007669"/>
    <property type="project" value="UniProtKB-KW"/>
</dbReference>
<protein>
    <recommendedName>
        <fullName evidence="5 8">ATP phosphoribosyltransferase regulatory subunit</fullName>
    </recommendedName>
</protein>
<dbReference type="Gene3D" id="3.30.930.10">
    <property type="entry name" value="Bira Bifunctional Protein, Domain 2"/>
    <property type="match status" value="1"/>
</dbReference>
<reference evidence="11" key="1">
    <citation type="journal article" date="2014" name="Int. J. Syst. Evol. Microbiol.">
        <title>Complete genome sequence of Corynebacterium casei LMG S-19264T (=DSM 44701T), isolated from a smear-ripened cheese.</title>
        <authorList>
            <consortium name="US DOE Joint Genome Institute (JGI-PGF)"/>
            <person name="Walter F."/>
            <person name="Albersmeier A."/>
            <person name="Kalinowski J."/>
            <person name="Ruckert C."/>
        </authorList>
    </citation>
    <scope>NUCLEOTIDE SEQUENCE</scope>
    <source>
        <strain evidence="11">JCM 14719</strain>
    </source>
</reference>
<comment type="caution">
    <text evidence="11">The sequence shown here is derived from an EMBL/GenBank/DDBJ whole genome shotgun (WGS) entry which is preliminary data.</text>
</comment>
<dbReference type="EMBL" id="BMOF01000077">
    <property type="protein sequence ID" value="GGK08312.1"/>
    <property type="molecule type" value="Genomic_DNA"/>
</dbReference>
<evidence type="ECO:0000256" key="6">
    <source>
        <dbReference type="ARBA" id="ARBA00022490"/>
    </source>
</evidence>
<dbReference type="SUPFAM" id="SSF55681">
    <property type="entry name" value="Class II aaRS and biotin synthetases"/>
    <property type="match status" value="1"/>
</dbReference>
<dbReference type="Pfam" id="PF13393">
    <property type="entry name" value="tRNA-synt_His"/>
    <property type="match status" value="1"/>
</dbReference>
<dbReference type="GO" id="GO:0006427">
    <property type="term" value="P:histidyl-tRNA aminoacylation"/>
    <property type="evidence" value="ECO:0007669"/>
    <property type="project" value="TreeGrafter"/>
</dbReference>
<feature type="binding site" evidence="9">
    <location>
        <position position="129"/>
    </location>
    <ligand>
        <name>L-histidine</name>
        <dbReference type="ChEBI" id="CHEBI:57595"/>
    </ligand>
</feature>
<dbReference type="GO" id="GO:0000105">
    <property type="term" value="P:L-histidine biosynthetic process"/>
    <property type="evidence" value="ECO:0007669"/>
    <property type="project" value="UniProtKB-UniRule"/>
</dbReference>
<dbReference type="Proteomes" id="UP000637720">
    <property type="component" value="Unassembled WGS sequence"/>
</dbReference>
<evidence type="ECO:0000256" key="2">
    <source>
        <dbReference type="ARBA" id="ARBA00004667"/>
    </source>
</evidence>
<dbReference type="InterPro" id="IPR004517">
    <property type="entry name" value="HisZ"/>
</dbReference>
<keyword evidence="12" id="KW-1185">Reference proteome</keyword>
<dbReference type="InterPro" id="IPR041715">
    <property type="entry name" value="HisRS-like_core"/>
</dbReference>
<accession>A0A8J3BB18</accession>
<keyword evidence="8" id="KW-0368">Histidine biosynthesis</keyword>
<dbReference type="UniPathway" id="UPA00031">
    <property type="reaction ID" value="UER00006"/>
</dbReference>
<evidence type="ECO:0000313" key="11">
    <source>
        <dbReference type="EMBL" id="GGK08312.1"/>
    </source>
</evidence>
<evidence type="ECO:0000256" key="3">
    <source>
        <dbReference type="ARBA" id="ARBA00005539"/>
    </source>
</evidence>
<dbReference type="GO" id="GO:0140096">
    <property type="term" value="F:catalytic activity, acting on a protein"/>
    <property type="evidence" value="ECO:0007669"/>
    <property type="project" value="UniProtKB-ARBA"/>
</dbReference>
<evidence type="ECO:0000256" key="9">
    <source>
        <dbReference type="PIRSR" id="PIRSR001549-1"/>
    </source>
</evidence>
<dbReference type="InterPro" id="IPR006195">
    <property type="entry name" value="aa-tRNA-synth_II"/>
</dbReference>
<comment type="similarity">
    <text evidence="3 8">Belongs to the class-II aminoacyl-tRNA synthetase family. HisZ subfamily.</text>
</comment>
<sequence>MTRPRVFEKPLGMRDWLPDELAKRRRIEARVLARMAAWGYREIETPTLEYDDTVGKASATADDQRFTLLDRQGMALVLRPDMTAPIARVAASLLRGEALPLRLCYRASVFRRPRKDAGHSAEFPQLGVELIGDGAADADAEVIALAVDCLRAAGVARFSLAVGHMGFLAGLLESTVPDAALRGELKRFLARRDFVGFRQAVGRSTLPDAAKKRLLALLALRGGAETLEAAARVVGGGACGAALETLYRLWDVLAAYEVTDCVGVDLTLIGHLGYYTGVLFEGYAADHGFPILHGGRYDHLMALFARPAPATGFALVLDRVWEVSTLELEPDPPAVTVVYDDAHRAEALQTARRLREEGRVVVTRWVADADAAVRMAEQANGAVLCFLDKGPVACGPATGRERR</sequence>
<feature type="binding site" evidence="9">
    <location>
        <begin position="81"/>
        <end position="83"/>
    </location>
    <ligand>
        <name>L-histidine</name>
        <dbReference type="ChEBI" id="CHEBI:57595"/>
    </ligand>
</feature>
<keyword evidence="11" id="KW-0328">Glycosyltransferase</keyword>
<feature type="binding site" evidence="9">
    <location>
        <begin position="274"/>
        <end position="275"/>
    </location>
    <ligand>
        <name>L-histidine</name>
        <dbReference type="ChEBI" id="CHEBI:57595"/>
    </ligand>
</feature>
<feature type="binding site" evidence="9">
    <location>
        <position position="125"/>
    </location>
    <ligand>
        <name>L-histidine</name>
        <dbReference type="ChEBI" id="CHEBI:57595"/>
    </ligand>
</feature>
<dbReference type="NCBIfam" id="NF008941">
    <property type="entry name" value="PRK12292.2-4"/>
    <property type="match status" value="1"/>
</dbReference>
<comment type="subcellular location">
    <subcellularLocation>
        <location evidence="1 8">Cytoplasm</location>
    </subcellularLocation>
</comment>
<dbReference type="PANTHER" id="PTHR43707">
    <property type="entry name" value="HISTIDYL-TRNA SYNTHETASE"/>
    <property type="match status" value="1"/>
</dbReference>
<evidence type="ECO:0000256" key="5">
    <source>
        <dbReference type="ARBA" id="ARBA00020397"/>
    </source>
</evidence>
<dbReference type="GO" id="GO:0005737">
    <property type="term" value="C:cytoplasm"/>
    <property type="evidence" value="ECO:0007669"/>
    <property type="project" value="UniProtKB-SubCell"/>
</dbReference>
<keyword evidence="8" id="KW-0028">Amino-acid biosynthesis</keyword>
<gene>
    <name evidence="8 11" type="primary">hisZ</name>
    <name evidence="11" type="ORF">GCM10007043_23030</name>
</gene>
<keyword evidence="6 8" id="KW-0963">Cytoplasm</keyword>
<dbReference type="PIRSF" id="PIRSF001549">
    <property type="entry name" value="His-tRNA_synth"/>
    <property type="match status" value="1"/>
</dbReference>
<evidence type="ECO:0000256" key="4">
    <source>
        <dbReference type="ARBA" id="ARBA00011496"/>
    </source>
</evidence>
<evidence type="ECO:0000259" key="10">
    <source>
        <dbReference type="PROSITE" id="PS50862"/>
    </source>
</evidence>
<comment type="function">
    <text evidence="7 8">Required for the first step of histidine biosynthesis. May allow the feedback regulation of ATP phosphoribosyltransferase activity by histidine.</text>
</comment>
<feature type="domain" description="Aminoacyl-transfer RNA synthetases class-II family profile" evidence="10">
    <location>
        <begin position="12"/>
        <end position="403"/>
    </location>
</feature>
<evidence type="ECO:0000256" key="7">
    <source>
        <dbReference type="ARBA" id="ARBA00025246"/>
    </source>
</evidence>
<keyword evidence="11" id="KW-0808">Transferase</keyword>
<dbReference type="NCBIfam" id="TIGR00443">
    <property type="entry name" value="hisZ_biosyn_reg"/>
    <property type="match status" value="1"/>
</dbReference>
<dbReference type="AlphaFoldDB" id="A0A8J3BB18"/>
<dbReference type="PANTHER" id="PTHR43707:SF1">
    <property type="entry name" value="HISTIDINE--TRNA LIGASE, MITOCHONDRIAL-RELATED"/>
    <property type="match status" value="1"/>
</dbReference>
<dbReference type="HAMAP" id="MF_00125">
    <property type="entry name" value="HisZ"/>
    <property type="match status" value="1"/>
</dbReference>
<organism evidence="11 12">
    <name type="scientific">Calditerricola satsumensis</name>
    <dbReference type="NCBI Taxonomy" id="373054"/>
    <lineage>
        <taxon>Bacteria</taxon>
        <taxon>Bacillati</taxon>
        <taxon>Bacillota</taxon>
        <taxon>Bacilli</taxon>
        <taxon>Bacillales</taxon>
        <taxon>Bacillaceae</taxon>
        <taxon>Calditerricola</taxon>
    </lineage>
</organism>
<evidence type="ECO:0000313" key="12">
    <source>
        <dbReference type="Proteomes" id="UP000637720"/>
    </source>
</evidence>
<dbReference type="InterPro" id="IPR045864">
    <property type="entry name" value="aa-tRNA-synth_II/BPL/LPL"/>
</dbReference>
<reference evidence="11" key="2">
    <citation type="submission" date="2020-09" db="EMBL/GenBank/DDBJ databases">
        <authorList>
            <person name="Sun Q."/>
            <person name="Ohkuma M."/>
        </authorList>
    </citation>
    <scope>NUCLEOTIDE SEQUENCE</scope>
    <source>
        <strain evidence="11">JCM 14719</strain>
    </source>
</reference>
<dbReference type="InterPro" id="IPR004516">
    <property type="entry name" value="HisRS/HisZ"/>
</dbReference>
<proteinExistence type="inferred from homology"/>
<name>A0A8J3BB18_9BACI</name>
<comment type="subunit">
    <text evidence="4 8">Heteromultimer composed of HisG and HisZ subunits.</text>
</comment>
<comment type="miscellaneous">
    <text evidence="8">This function is generally fulfilled by the C-terminal part of HisG, which is missing in some bacteria such as this one.</text>
</comment>
<comment type="pathway">
    <text evidence="2 8">Amino-acid biosynthesis; L-histidine biosynthesis; L-histidine from 5-phospho-alpha-D-ribose 1-diphosphate: step 1/9.</text>
</comment>